<name>A0ABZ1DVN5_9RHOB</name>
<evidence type="ECO:0000313" key="4">
    <source>
        <dbReference type="Proteomes" id="UP001623290"/>
    </source>
</evidence>
<comment type="similarity">
    <text evidence="1">Belongs to the SIP oxidoreductase family.</text>
</comment>
<dbReference type="InterPro" id="IPR017927">
    <property type="entry name" value="FAD-bd_FR_type"/>
</dbReference>
<gene>
    <name evidence="3" type="ORF">RPE78_08870</name>
</gene>
<proteinExistence type="inferred from homology"/>
<organism evidence="3 4">
    <name type="scientific">Thioclava litoralis</name>
    <dbReference type="NCBI Taxonomy" id="3076557"/>
    <lineage>
        <taxon>Bacteria</taxon>
        <taxon>Pseudomonadati</taxon>
        <taxon>Pseudomonadota</taxon>
        <taxon>Alphaproteobacteria</taxon>
        <taxon>Rhodobacterales</taxon>
        <taxon>Paracoccaceae</taxon>
        <taxon>Thioclava</taxon>
    </lineage>
</organism>
<dbReference type="EMBL" id="CP135443">
    <property type="protein sequence ID" value="WRY32822.1"/>
    <property type="molecule type" value="Genomic_DNA"/>
</dbReference>
<dbReference type="PANTHER" id="PTHR30157:SF0">
    <property type="entry name" value="NADPH-DEPENDENT FERRIC-CHELATE REDUCTASE"/>
    <property type="match status" value="1"/>
</dbReference>
<dbReference type="PROSITE" id="PS51384">
    <property type="entry name" value="FAD_FR"/>
    <property type="match status" value="1"/>
</dbReference>
<reference evidence="3 4" key="1">
    <citation type="submission" date="2023-09" db="EMBL/GenBank/DDBJ databases">
        <title>Thioclava shenzhenensis sp. nov., a multidrug resistant bacteria-antagonizing species isolated from coastal seawater.</title>
        <authorList>
            <person name="Long M."/>
        </authorList>
    </citation>
    <scope>NUCLEOTIDE SEQUENCE [LARGE SCALE GENOMIC DNA]</scope>
    <source>
        <strain evidence="3 4">FTW29</strain>
    </source>
</reference>
<evidence type="ECO:0000313" key="3">
    <source>
        <dbReference type="EMBL" id="WRY32822.1"/>
    </source>
</evidence>
<dbReference type="SUPFAM" id="SSF63380">
    <property type="entry name" value="Riboflavin synthase domain-like"/>
    <property type="match status" value="1"/>
</dbReference>
<evidence type="ECO:0000256" key="1">
    <source>
        <dbReference type="ARBA" id="ARBA00035644"/>
    </source>
</evidence>
<dbReference type="InterPro" id="IPR013113">
    <property type="entry name" value="SIP_FAD-bd"/>
</dbReference>
<protein>
    <submittedName>
        <fullName evidence="3">Siderophore-interacting protein</fullName>
    </submittedName>
</protein>
<keyword evidence="4" id="KW-1185">Reference proteome</keyword>
<dbReference type="CDD" id="cd06193">
    <property type="entry name" value="siderophore_interacting"/>
    <property type="match status" value="1"/>
</dbReference>
<feature type="domain" description="FAD-binding FR-type" evidence="2">
    <location>
        <begin position="17"/>
        <end position="121"/>
    </location>
</feature>
<dbReference type="InterPro" id="IPR039374">
    <property type="entry name" value="SIP_fam"/>
</dbReference>
<dbReference type="Proteomes" id="UP001623290">
    <property type="component" value="Chromosome"/>
</dbReference>
<dbReference type="Gene3D" id="2.40.30.10">
    <property type="entry name" value="Translation factors"/>
    <property type="match status" value="1"/>
</dbReference>
<dbReference type="Pfam" id="PF08021">
    <property type="entry name" value="FAD_binding_9"/>
    <property type="match status" value="1"/>
</dbReference>
<dbReference type="Pfam" id="PF04954">
    <property type="entry name" value="SIP"/>
    <property type="match status" value="1"/>
</dbReference>
<dbReference type="PANTHER" id="PTHR30157">
    <property type="entry name" value="FERRIC REDUCTASE, NADPH-DEPENDENT"/>
    <property type="match status" value="1"/>
</dbReference>
<dbReference type="InterPro" id="IPR039261">
    <property type="entry name" value="FNR_nucleotide-bd"/>
</dbReference>
<dbReference type="InterPro" id="IPR017938">
    <property type="entry name" value="Riboflavin_synthase-like_b-brl"/>
</dbReference>
<sequence length="248" mass="27258">MTDLDSLPRIERQRHELVRRTLTVSEARALTPHMIRIVLTGPELEGFTSTAPDDHFKLMIPDANGEKAMRDYTPRHFDPETLSLTVDFALHEAGPATLWAKSAKVGDTVMMGGPRGSQNITGPIQRWVLIGDETALPAIARRLFEMEAGTPVTTLVGVPEAADEQDMPTKANHLPLWVHRTDATDPAPLLEQLKQIPLGEGTFVWIAAEASVARALRDHLQQNGHPLPWMKAAGYWVAGQADASDKSL</sequence>
<evidence type="ECO:0000259" key="2">
    <source>
        <dbReference type="PROSITE" id="PS51384"/>
    </source>
</evidence>
<dbReference type="Gene3D" id="3.40.50.80">
    <property type="entry name" value="Nucleotide-binding domain of ferredoxin-NADP reductase (FNR) module"/>
    <property type="match status" value="1"/>
</dbReference>
<dbReference type="RefSeq" id="WP_339109146.1">
    <property type="nucleotide sequence ID" value="NZ_CP135443.1"/>
</dbReference>
<accession>A0ABZ1DVN5</accession>
<dbReference type="InterPro" id="IPR007037">
    <property type="entry name" value="SIP_rossman_dom"/>
</dbReference>